<organism evidence="1 2">
    <name type="scientific">Plectus sambesii</name>
    <dbReference type="NCBI Taxonomy" id="2011161"/>
    <lineage>
        <taxon>Eukaryota</taxon>
        <taxon>Metazoa</taxon>
        <taxon>Ecdysozoa</taxon>
        <taxon>Nematoda</taxon>
        <taxon>Chromadorea</taxon>
        <taxon>Plectida</taxon>
        <taxon>Plectina</taxon>
        <taxon>Plectoidea</taxon>
        <taxon>Plectidae</taxon>
        <taxon>Plectus</taxon>
    </lineage>
</organism>
<dbReference type="WBParaSite" id="PSAMB.scaffold523size48024.g6514.t1">
    <property type="protein sequence ID" value="PSAMB.scaffold523size48024.g6514.t1"/>
    <property type="gene ID" value="PSAMB.scaffold523size48024.g6514"/>
</dbReference>
<proteinExistence type="predicted"/>
<name>A0A914WV09_9BILA</name>
<evidence type="ECO:0000313" key="2">
    <source>
        <dbReference type="WBParaSite" id="PSAMB.scaffold523size48024.g6514.t1"/>
    </source>
</evidence>
<keyword evidence="1" id="KW-1185">Reference proteome</keyword>
<sequence>MNGYTQEGQLHSNHNGLATVSQRKYSTFDGVRFSPDFCVSPDGSTCYFLDQSSFKFIVVDLTANLSPYPCNIPPFEKIKGSKIWHSLHCVQRKERTYILALLEEVQTNKIFLATIQADIYAEKLTVVYERYLGQRAMFQLSGADIQEPRIGHIFCIVYWQDAKKTYCHMFKIKIGTRGNIYPNAYGTNIAVDGCWFQPVITKKSTVVFLSHPSYSIDCWLLKLKINQFFRWKHTIEKVPAAPSREGGAVIPGGWLDNTYSLSFSRPRLEDDYAVYYVYDFDNYKGHIWAIDTNRNLIKTVPVDFDGHDVQGRDAQVQKLANDTLYVHGFCSRPSCEEAAHLHRIYLLPI</sequence>
<dbReference type="AlphaFoldDB" id="A0A914WV09"/>
<dbReference type="Proteomes" id="UP000887566">
    <property type="component" value="Unplaced"/>
</dbReference>
<reference evidence="2" key="1">
    <citation type="submission" date="2022-11" db="UniProtKB">
        <authorList>
            <consortium name="WormBaseParasite"/>
        </authorList>
    </citation>
    <scope>IDENTIFICATION</scope>
</reference>
<protein>
    <submittedName>
        <fullName evidence="2">Uncharacterized protein</fullName>
    </submittedName>
</protein>
<accession>A0A914WV09</accession>
<evidence type="ECO:0000313" key="1">
    <source>
        <dbReference type="Proteomes" id="UP000887566"/>
    </source>
</evidence>